<feature type="signal peptide" evidence="1">
    <location>
        <begin position="1"/>
        <end position="24"/>
    </location>
</feature>
<dbReference type="InterPro" id="IPR004509">
    <property type="entry name" value="Competence_ComEA_HhH"/>
</dbReference>
<organism evidence="2 3">
    <name type="scientific">Candidatus Dehalogenimonas loeffleri</name>
    <dbReference type="NCBI Taxonomy" id="3127115"/>
    <lineage>
        <taxon>Bacteria</taxon>
        <taxon>Bacillati</taxon>
        <taxon>Chloroflexota</taxon>
        <taxon>Dehalococcoidia</taxon>
        <taxon>Dehalococcoidales</taxon>
        <taxon>Dehalococcoidaceae</taxon>
        <taxon>Dehalogenimonas</taxon>
    </lineage>
</organism>
<keyword evidence="3" id="KW-1185">Reference proteome</keyword>
<dbReference type="InterPro" id="IPR051675">
    <property type="entry name" value="Endo/Exo/Phosphatase_dom_1"/>
</dbReference>
<dbReference type="Proteomes" id="UP001375370">
    <property type="component" value="Chromosome"/>
</dbReference>
<dbReference type="Gene3D" id="1.10.150.280">
    <property type="entry name" value="AF1531-like domain"/>
    <property type="match status" value="1"/>
</dbReference>
<dbReference type="GO" id="GO:0003677">
    <property type="term" value="F:DNA binding"/>
    <property type="evidence" value="ECO:0007669"/>
    <property type="project" value="UniProtKB-KW"/>
</dbReference>
<gene>
    <name evidence="2" type="ORF">V8247_04745</name>
</gene>
<proteinExistence type="predicted"/>
<dbReference type="PANTHER" id="PTHR21180:SF32">
    <property type="entry name" value="ENDONUCLEASE_EXONUCLEASE_PHOSPHATASE FAMILY DOMAIN-CONTAINING PROTEIN 1"/>
    <property type="match status" value="1"/>
</dbReference>
<dbReference type="SUPFAM" id="SSF47781">
    <property type="entry name" value="RuvA domain 2-like"/>
    <property type="match status" value="1"/>
</dbReference>
<dbReference type="PROSITE" id="PS51257">
    <property type="entry name" value="PROKAR_LIPOPROTEIN"/>
    <property type="match status" value="1"/>
</dbReference>
<keyword evidence="1" id="KW-0732">Signal</keyword>
<dbReference type="PANTHER" id="PTHR21180">
    <property type="entry name" value="ENDONUCLEASE/EXONUCLEASE/PHOSPHATASE FAMILY DOMAIN-CONTAINING PROTEIN 1"/>
    <property type="match status" value="1"/>
</dbReference>
<dbReference type="RefSeq" id="WP_338736693.1">
    <property type="nucleotide sequence ID" value="NZ_CP146612.1"/>
</dbReference>
<evidence type="ECO:0000313" key="2">
    <source>
        <dbReference type="EMBL" id="WWX24583.1"/>
    </source>
</evidence>
<evidence type="ECO:0000313" key="3">
    <source>
        <dbReference type="Proteomes" id="UP001375370"/>
    </source>
</evidence>
<dbReference type="NCBIfam" id="TIGR00426">
    <property type="entry name" value="competence protein ComEA helix-hairpin-helix repeat region"/>
    <property type="match status" value="1"/>
</dbReference>
<dbReference type="InterPro" id="IPR010994">
    <property type="entry name" value="RuvA_2-like"/>
</dbReference>
<accession>A0ABZ2J2Q4</accession>
<feature type="chain" id="PRO_5046213352" evidence="1">
    <location>
        <begin position="25"/>
        <end position="157"/>
    </location>
</feature>
<dbReference type="EMBL" id="CP146612">
    <property type="protein sequence ID" value="WWX24583.1"/>
    <property type="molecule type" value="Genomic_DNA"/>
</dbReference>
<name>A0ABZ2J2Q4_9CHLR</name>
<reference evidence="2 3" key="1">
    <citation type="submission" date="2024-03" db="EMBL/GenBank/DDBJ databases">
        <title>A Dehalogenimonas Isolated from Estuarine Sediments Dihaloeliminates Chlorinated Alkanes.</title>
        <authorList>
            <person name="Yang Y."/>
            <person name="Wang H."/>
        </authorList>
    </citation>
    <scope>NUCLEOTIDE SEQUENCE [LARGE SCALE GENOMIC DNA]</scope>
    <source>
        <strain evidence="2 3">W</strain>
    </source>
</reference>
<dbReference type="Pfam" id="PF12836">
    <property type="entry name" value="HHH_3"/>
    <property type="match status" value="1"/>
</dbReference>
<keyword evidence="2" id="KW-0238">DNA-binding</keyword>
<evidence type="ECO:0000256" key="1">
    <source>
        <dbReference type="SAM" id="SignalP"/>
    </source>
</evidence>
<protein>
    <submittedName>
        <fullName evidence="2">ComEA family DNA-binding protein</fullName>
    </submittedName>
</protein>
<sequence>MRQLLRKTLILTVILLLWLLSACAAGPSYVEIYTPQTNPAIFENIIIEGDVQLPGIYPLTAGDTLEALLEAAGGSTGGSIFKLVVGTDANVSQKVNLNTAPNWLLTALPGVGEAKANAIIEYRAANGAFINIMELMKVPGFGQGLFDSLKDLITVAG</sequence>